<accession>A0ABR7KJ75</accession>
<dbReference type="SMART" id="SM00530">
    <property type="entry name" value="HTH_XRE"/>
    <property type="match status" value="1"/>
</dbReference>
<keyword evidence="1" id="KW-0238">DNA-binding</keyword>
<feature type="transmembrane region" description="Helical" evidence="2">
    <location>
        <begin position="99"/>
        <end position="116"/>
    </location>
</feature>
<dbReference type="CDD" id="cd00093">
    <property type="entry name" value="HTH_XRE"/>
    <property type="match status" value="1"/>
</dbReference>
<dbReference type="EMBL" id="JACRWH010000037">
    <property type="protein sequence ID" value="MBC6012786.1"/>
    <property type="molecule type" value="Genomic_DNA"/>
</dbReference>
<dbReference type="PANTHER" id="PTHR46558:SF13">
    <property type="entry name" value="HTH-TYPE TRANSCRIPTIONAL REGULATOR IMMR"/>
    <property type="match status" value="1"/>
</dbReference>
<dbReference type="PROSITE" id="PS50943">
    <property type="entry name" value="HTH_CROC1"/>
    <property type="match status" value="1"/>
</dbReference>
<proteinExistence type="predicted"/>
<feature type="domain" description="HTH cro/C1-type" evidence="3">
    <location>
        <begin position="16"/>
        <end position="70"/>
    </location>
</feature>
<comment type="caution">
    <text evidence="4">The sequence shown here is derived from an EMBL/GenBank/DDBJ whole genome shotgun (WGS) entry which is preliminary data.</text>
</comment>
<keyword evidence="5" id="KW-1185">Reference proteome</keyword>
<gene>
    <name evidence="4" type="ORF">H8911_08565</name>
</gene>
<dbReference type="InterPro" id="IPR010982">
    <property type="entry name" value="Lambda_DNA-bd_dom_sf"/>
</dbReference>
<evidence type="ECO:0000313" key="5">
    <source>
        <dbReference type="Proteomes" id="UP000649075"/>
    </source>
</evidence>
<dbReference type="Proteomes" id="UP000649075">
    <property type="component" value="Unassembled WGS sequence"/>
</dbReference>
<dbReference type="RefSeq" id="WP_186999360.1">
    <property type="nucleotide sequence ID" value="NZ_JACRWH010000037.1"/>
</dbReference>
<name>A0ABR7KJ75_9FIRM</name>
<evidence type="ECO:0000256" key="2">
    <source>
        <dbReference type="SAM" id="Phobius"/>
    </source>
</evidence>
<sequence>MNDDERSEKMDLGKNILTFRKSLRLSQEKLGDEIGVTRQTISNWECNLTTPDAYQLIALANALHVSLDSLVGHSQESFLVEKVTNVEEEIMKANRLLKISIYILVFVVVLLIFVFISSN</sequence>
<dbReference type="PANTHER" id="PTHR46558">
    <property type="entry name" value="TRACRIPTIONAL REGULATORY PROTEIN-RELATED-RELATED"/>
    <property type="match status" value="1"/>
</dbReference>
<dbReference type="SUPFAM" id="SSF47413">
    <property type="entry name" value="lambda repressor-like DNA-binding domains"/>
    <property type="match status" value="1"/>
</dbReference>
<dbReference type="Pfam" id="PF01381">
    <property type="entry name" value="HTH_3"/>
    <property type="match status" value="1"/>
</dbReference>
<reference evidence="4 5" key="1">
    <citation type="submission" date="2020-08" db="EMBL/GenBank/DDBJ databases">
        <authorList>
            <person name="Liu C."/>
            <person name="Sun Q."/>
        </authorList>
    </citation>
    <scope>NUCLEOTIDE SEQUENCE [LARGE SCALE GENOMIC DNA]</scope>
    <source>
        <strain evidence="4 5">L34</strain>
    </source>
</reference>
<protein>
    <submittedName>
        <fullName evidence="4">Helix-turn-helix transcriptional regulator</fullName>
    </submittedName>
</protein>
<keyword evidence="2" id="KW-1133">Transmembrane helix</keyword>
<dbReference type="Gene3D" id="1.10.260.40">
    <property type="entry name" value="lambda repressor-like DNA-binding domains"/>
    <property type="match status" value="1"/>
</dbReference>
<keyword evidence="2" id="KW-0812">Transmembrane</keyword>
<dbReference type="InterPro" id="IPR001387">
    <property type="entry name" value="Cro/C1-type_HTH"/>
</dbReference>
<evidence type="ECO:0000259" key="3">
    <source>
        <dbReference type="PROSITE" id="PS50943"/>
    </source>
</evidence>
<keyword evidence="2" id="KW-0472">Membrane</keyword>
<organism evidence="4 5">
    <name type="scientific">Holdemanella hominis</name>
    <dbReference type="NCBI Taxonomy" id="2764327"/>
    <lineage>
        <taxon>Bacteria</taxon>
        <taxon>Bacillati</taxon>
        <taxon>Bacillota</taxon>
        <taxon>Erysipelotrichia</taxon>
        <taxon>Erysipelotrichales</taxon>
        <taxon>Erysipelotrichaceae</taxon>
        <taxon>Holdemanella</taxon>
    </lineage>
</organism>
<evidence type="ECO:0000313" key="4">
    <source>
        <dbReference type="EMBL" id="MBC6012786.1"/>
    </source>
</evidence>
<evidence type="ECO:0000256" key="1">
    <source>
        <dbReference type="ARBA" id="ARBA00023125"/>
    </source>
</evidence>